<protein>
    <recommendedName>
        <fullName evidence="2">DNA-binding protein</fullName>
    </recommendedName>
</protein>
<name>A0A7V1D0R0_9GAMM</name>
<accession>A0A7V1D0R0</accession>
<dbReference type="Proteomes" id="UP000886188">
    <property type="component" value="Unassembled WGS sequence"/>
</dbReference>
<dbReference type="RefSeq" id="WP_304183454.1">
    <property type="nucleotide sequence ID" value="NZ_DRGM01000162.1"/>
</dbReference>
<reference evidence="1" key="1">
    <citation type="journal article" date="2020" name="mSystems">
        <title>Genome- and Community-Level Interaction Insights into Carbon Utilization and Element Cycling Functions of Hydrothermarchaeota in Hydrothermal Sediment.</title>
        <authorList>
            <person name="Zhou Z."/>
            <person name="Liu Y."/>
            <person name="Xu W."/>
            <person name="Pan J."/>
            <person name="Luo Z.H."/>
            <person name="Li M."/>
        </authorList>
    </citation>
    <scope>NUCLEOTIDE SEQUENCE [LARGE SCALE GENOMIC DNA]</scope>
    <source>
        <strain evidence="1">HyVt-346</strain>
    </source>
</reference>
<gene>
    <name evidence="1" type="ORF">ENH88_15285</name>
</gene>
<organism evidence="1">
    <name type="scientific">Pseudoalteromonas prydzensis</name>
    <dbReference type="NCBI Taxonomy" id="182141"/>
    <lineage>
        <taxon>Bacteria</taxon>
        <taxon>Pseudomonadati</taxon>
        <taxon>Pseudomonadota</taxon>
        <taxon>Gammaproteobacteria</taxon>
        <taxon>Alteromonadales</taxon>
        <taxon>Pseudoalteromonadaceae</taxon>
        <taxon>Pseudoalteromonas</taxon>
    </lineage>
</organism>
<sequence length="86" mass="9219">MSFISKLGKGLKGAMNAVNADEYQLKGVKAKCIHCGGSHFELGTAQLNTAGLTFLNLDWANGSASLLSCKSCSYIMWFATEPKKIT</sequence>
<proteinExistence type="predicted"/>
<evidence type="ECO:0008006" key="2">
    <source>
        <dbReference type="Google" id="ProtNLM"/>
    </source>
</evidence>
<evidence type="ECO:0000313" key="1">
    <source>
        <dbReference type="EMBL" id="HEA17772.1"/>
    </source>
</evidence>
<dbReference type="EMBL" id="DRGM01000162">
    <property type="protein sequence ID" value="HEA17772.1"/>
    <property type="molecule type" value="Genomic_DNA"/>
</dbReference>
<dbReference type="AlphaFoldDB" id="A0A7V1D0R0"/>
<comment type="caution">
    <text evidence="1">The sequence shown here is derived from an EMBL/GenBank/DDBJ whole genome shotgun (WGS) entry which is preliminary data.</text>
</comment>